<accession>A0A379MR69</accession>
<dbReference type="OrthoDB" id="1072038at2"/>
<dbReference type="AlphaFoldDB" id="A0A379MR69"/>
<proteinExistence type="predicted"/>
<reference evidence="1 2" key="1">
    <citation type="submission" date="2018-06" db="EMBL/GenBank/DDBJ databases">
        <authorList>
            <consortium name="Pathogen Informatics"/>
            <person name="Doyle S."/>
        </authorList>
    </citation>
    <scope>NUCLEOTIDE SEQUENCE [LARGE SCALE GENOMIC DNA]</scope>
    <source>
        <strain evidence="1 2">NCTC11190</strain>
    </source>
</reference>
<dbReference type="STRING" id="880526.GCA_000427365_00849"/>
<keyword evidence="2" id="KW-1185">Reference proteome</keyword>
<evidence type="ECO:0000313" key="2">
    <source>
        <dbReference type="Proteomes" id="UP000255233"/>
    </source>
</evidence>
<protein>
    <submittedName>
        <fullName evidence="1">Uncharacterized protein</fullName>
    </submittedName>
</protein>
<dbReference type="RefSeq" id="WP_027290617.1">
    <property type="nucleotide sequence ID" value="NZ_UGVL01000001.1"/>
</dbReference>
<sequence length="263" mass="29165">MAQLNSLIGSVLRDIIRAQHEANLYSLSLREAYGAQGEARDFRVPGALLGELELSLQYAVRSTDVRHEEAETDYPALRRFFGELAQQLARTALTGVATTASSADAEDPEGLNLLLGQERDLERGFGPFLGRKIGEGLNARATELLRADGSLDTDLLVENVMKTVDTHLLRNPDLERLFAQEDGNGELRQKARTNLLTIMTVLVAKRVKDYNFVRRKVFSTQEIIVTADELKKVPAAAIQTLRIRVSPNGYLPDEPVVDPEIPE</sequence>
<evidence type="ECO:0000313" key="1">
    <source>
        <dbReference type="EMBL" id="SUE33390.1"/>
    </source>
</evidence>
<organism evidence="1 2">
    <name type="scientific">Rikenella microfusus</name>
    <dbReference type="NCBI Taxonomy" id="28139"/>
    <lineage>
        <taxon>Bacteria</taxon>
        <taxon>Pseudomonadati</taxon>
        <taxon>Bacteroidota</taxon>
        <taxon>Bacteroidia</taxon>
        <taxon>Bacteroidales</taxon>
        <taxon>Rikenellaceae</taxon>
        <taxon>Rikenella</taxon>
    </lineage>
</organism>
<name>A0A379MR69_9BACT</name>
<dbReference type="Proteomes" id="UP000255233">
    <property type="component" value="Unassembled WGS sequence"/>
</dbReference>
<dbReference type="EMBL" id="UGVL01000001">
    <property type="protein sequence ID" value="SUE33390.1"/>
    <property type="molecule type" value="Genomic_DNA"/>
</dbReference>
<gene>
    <name evidence="1" type="ORF">NCTC11190_00597</name>
</gene>